<dbReference type="Pfam" id="PF00593">
    <property type="entry name" value="TonB_dep_Rec_b-barrel"/>
    <property type="match status" value="1"/>
</dbReference>
<keyword evidence="9" id="KW-0998">Cell outer membrane</keyword>
<evidence type="ECO:0000313" key="14">
    <source>
        <dbReference type="EMBL" id="ACD84296.1"/>
    </source>
</evidence>
<evidence type="ECO:0000256" key="2">
    <source>
        <dbReference type="ARBA" id="ARBA00022448"/>
    </source>
</evidence>
<keyword evidence="2" id="KW-0813">Transport</keyword>
<dbReference type="eggNOG" id="COG4772">
    <property type="taxonomic scope" value="Bacteria"/>
</dbReference>
<keyword evidence="5" id="KW-0732">Signal</keyword>
<dbReference type="PANTHER" id="PTHR30069:SF29">
    <property type="entry name" value="HEMOGLOBIN AND HEMOGLOBIN-HAPTOGLOBIN-BINDING PROTEIN 1-RELATED"/>
    <property type="match status" value="1"/>
</dbReference>
<evidence type="ECO:0000256" key="6">
    <source>
        <dbReference type="ARBA" id="ARBA00023077"/>
    </source>
</evidence>
<dbReference type="EMBL" id="CP000975">
    <property type="protein sequence ID" value="ACD84296.1"/>
    <property type="molecule type" value="Genomic_DNA"/>
</dbReference>
<dbReference type="GO" id="GO:0044718">
    <property type="term" value="P:siderophore transmembrane transport"/>
    <property type="evidence" value="ECO:0007669"/>
    <property type="project" value="TreeGrafter"/>
</dbReference>
<keyword evidence="4" id="KW-0812">Transmembrane</keyword>
<proteinExistence type="inferred from homology"/>
<keyword evidence="8 14" id="KW-0675">Receptor</keyword>
<reference evidence="14 15" key="1">
    <citation type="journal article" date="2008" name="Biol. Direct">
        <title>Complete genome sequence of the extremely acidophilic methanotroph isolate V4, Methylacidiphilum infernorum, a representative of the bacterial phylum Verrucomicrobia.</title>
        <authorList>
            <person name="Hou S."/>
            <person name="Makarova K.S."/>
            <person name="Saw J.H."/>
            <person name="Senin P."/>
            <person name="Ly B.V."/>
            <person name="Zhou Z."/>
            <person name="Ren Y."/>
            <person name="Wang J."/>
            <person name="Galperin M.Y."/>
            <person name="Omelchenko M.V."/>
            <person name="Wolf Y.I."/>
            <person name="Yutin N."/>
            <person name="Koonin E.V."/>
            <person name="Stott M.B."/>
            <person name="Mountain B.W."/>
            <person name="Crowe M.A."/>
            <person name="Smirnova A.V."/>
            <person name="Dunfield P.F."/>
            <person name="Feng L."/>
            <person name="Wang L."/>
            <person name="Alam M."/>
        </authorList>
    </citation>
    <scope>NUCLEOTIDE SEQUENCE [LARGE SCALE GENOMIC DNA]</scope>
    <source>
        <strain evidence="15">Isolate V4</strain>
    </source>
</reference>
<name>B3DZW1_METI4</name>
<dbReference type="HOGENOM" id="CLU_008287_13_1_0"/>
<feature type="region of interest" description="Disordered" evidence="11">
    <location>
        <begin position="1"/>
        <end position="22"/>
    </location>
</feature>
<dbReference type="InterPro" id="IPR039426">
    <property type="entry name" value="TonB-dep_rcpt-like"/>
</dbReference>
<dbReference type="GO" id="GO:0009279">
    <property type="term" value="C:cell outer membrane"/>
    <property type="evidence" value="ECO:0007669"/>
    <property type="project" value="UniProtKB-SubCell"/>
</dbReference>
<dbReference type="Proteomes" id="UP000009149">
    <property type="component" value="Chromosome"/>
</dbReference>
<evidence type="ECO:0000256" key="5">
    <source>
        <dbReference type="ARBA" id="ARBA00022729"/>
    </source>
</evidence>
<dbReference type="InterPro" id="IPR012910">
    <property type="entry name" value="Plug_dom"/>
</dbReference>
<evidence type="ECO:0000256" key="9">
    <source>
        <dbReference type="ARBA" id="ARBA00023237"/>
    </source>
</evidence>
<evidence type="ECO:0000313" key="15">
    <source>
        <dbReference type="Proteomes" id="UP000009149"/>
    </source>
</evidence>
<feature type="domain" description="TonB-dependent receptor plug" evidence="13">
    <location>
        <begin position="50"/>
        <end position="161"/>
    </location>
</feature>
<dbReference type="Gene3D" id="2.170.130.10">
    <property type="entry name" value="TonB-dependent receptor, plug domain"/>
    <property type="match status" value="1"/>
</dbReference>
<evidence type="ECO:0000256" key="8">
    <source>
        <dbReference type="ARBA" id="ARBA00023170"/>
    </source>
</evidence>
<gene>
    <name evidence="14" type="primary">cirA</name>
    <name evidence="14" type="ordered locus">Minf_2242</name>
</gene>
<feature type="domain" description="TonB-dependent receptor-like beta-barrel" evidence="12">
    <location>
        <begin position="262"/>
        <end position="681"/>
    </location>
</feature>
<dbReference type="KEGG" id="min:Minf_2242"/>
<comment type="similarity">
    <text evidence="10">Belongs to the TonB-dependent receptor family.</text>
</comment>
<evidence type="ECO:0000259" key="13">
    <source>
        <dbReference type="Pfam" id="PF07715"/>
    </source>
</evidence>
<evidence type="ECO:0000256" key="4">
    <source>
        <dbReference type="ARBA" id="ARBA00022692"/>
    </source>
</evidence>
<accession>B3DZW1</accession>
<dbReference type="InterPro" id="IPR037066">
    <property type="entry name" value="Plug_dom_sf"/>
</dbReference>
<sequence>MAQDNQSVGSSAPSSDVPLDTTQIAEITVEATHETSLVVPSEAKAKEEMEEVPGPTNFIPASSYRKGRVQGMRDALLNQPGLYIQEAWGEPNDYRLSIRGTGLNSPTWTLPGILVLQDGLPWTMADGQMLAFSNIDPLAMQYVQVWRGADALRFGAVDRGGAINFTSYTGYTAPKALALFEIGSYGFWQGQLASGQVMGKADVYASLSDVAVEGFRAHSAMNDLRLNVNLGYRISPSVENRVYFAYVNQREKLTSTLTLDQMFANPTFCSPSFSLMDLRRYFDLVRVADRAAVQVDPDTTLILGAVWDNTQLWHPIFQFLHASYNDFALPIQLTGKSTLFGLPETHIIGILPQGLFAAETVYAMHFPSPAQGAFLGSSNFIATNVPLYMQESLELTKKLWLIAGMQLDYSLRSAETYNQVPLGPHGPQAFQNNSSSRDYYGINPKLGLLYQPIKEVQFYTNFTRVFEPPNFYELIPAASIIPRGQSMFPLQAETGTGIDVGTRGSWKRIQWDVAFYQYWMDDQILLYYPAAVIAQISNPSAISSPFVAFPFNGSPTVLQGVETGFTFILGERLLPQFLGDYKEPDRLVLNVNFMYSNFRFANDPVYDHNRLPLFPVNYLQAQLLYQHPSGFYIGPNVESSVTPYPVDYADTLYVPSWAILGFRLGYVSAHGWSVYFDARNITNEIYAATATPVTNAMLSGGPSAQAVFYPGLLQAFYGGFQWSW</sequence>
<dbReference type="PANTHER" id="PTHR30069">
    <property type="entry name" value="TONB-DEPENDENT OUTER MEMBRANE RECEPTOR"/>
    <property type="match status" value="1"/>
</dbReference>
<dbReference type="AlphaFoldDB" id="B3DZW1"/>
<evidence type="ECO:0000256" key="10">
    <source>
        <dbReference type="RuleBase" id="RU003357"/>
    </source>
</evidence>
<dbReference type="GO" id="GO:0015344">
    <property type="term" value="F:siderophore uptake transmembrane transporter activity"/>
    <property type="evidence" value="ECO:0007669"/>
    <property type="project" value="TreeGrafter"/>
</dbReference>
<keyword evidence="6 10" id="KW-0798">TonB box</keyword>
<evidence type="ECO:0000259" key="12">
    <source>
        <dbReference type="Pfam" id="PF00593"/>
    </source>
</evidence>
<organism evidence="14 15">
    <name type="scientific">Methylacidiphilum infernorum (isolate V4)</name>
    <name type="common">Methylokorus infernorum (strain V4)</name>
    <dbReference type="NCBI Taxonomy" id="481448"/>
    <lineage>
        <taxon>Bacteria</taxon>
        <taxon>Pseudomonadati</taxon>
        <taxon>Verrucomicrobiota</taxon>
        <taxon>Methylacidiphilae</taxon>
        <taxon>Methylacidiphilales</taxon>
        <taxon>Methylacidiphilaceae</taxon>
        <taxon>Methylacidiphilum (ex Ratnadevi et al. 2023)</taxon>
    </lineage>
</organism>
<evidence type="ECO:0000256" key="11">
    <source>
        <dbReference type="SAM" id="MobiDB-lite"/>
    </source>
</evidence>
<keyword evidence="7 10" id="KW-0472">Membrane</keyword>
<evidence type="ECO:0000256" key="1">
    <source>
        <dbReference type="ARBA" id="ARBA00004571"/>
    </source>
</evidence>
<evidence type="ECO:0000256" key="7">
    <source>
        <dbReference type="ARBA" id="ARBA00023136"/>
    </source>
</evidence>
<evidence type="ECO:0000256" key="3">
    <source>
        <dbReference type="ARBA" id="ARBA00022452"/>
    </source>
</evidence>
<comment type="subcellular location">
    <subcellularLocation>
        <location evidence="1">Cell outer membrane</location>
        <topology evidence="1">Multi-pass membrane protein</topology>
    </subcellularLocation>
</comment>
<dbReference type="InterPro" id="IPR000531">
    <property type="entry name" value="Beta-barrel_TonB"/>
</dbReference>
<keyword evidence="3" id="KW-1134">Transmembrane beta strand</keyword>
<dbReference type="SUPFAM" id="SSF56935">
    <property type="entry name" value="Porins"/>
    <property type="match status" value="1"/>
</dbReference>
<dbReference type="Gene3D" id="2.40.170.20">
    <property type="entry name" value="TonB-dependent receptor, beta-barrel domain"/>
    <property type="match status" value="1"/>
</dbReference>
<dbReference type="STRING" id="481448.Minf_2242"/>
<protein>
    <submittedName>
        <fullName evidence="14">Outer membrane receptor protein, mostly Fe transport</fullName>
    </submittedName>
</protein>
<dbReference type="Pfam" id="PF07715">
    <property type="entry name" value="Plug"/>
    <property type="match status" value="1"/>
</dbReference>
<dbReference type="InterPro" id="IPR036942">
    <property type="entry name" value="Beta-barrel_TonB_sf"/>
</dbReference>